<sequence>MHSYRDAKRMAKILENSLREKNLTISHGESLDLIARQFGMADWNILSARLKRQEAADERRLQELQSWYFLAEYPEEFDYGGDVNPFGCGRHAALIHYTRTASSRYRTPQRVFATLMQTVSAVPFAGKRLRVSADLATQAVSLGATIWVRVDQSPGHVLAFDNLQHHANGWLFGDNDWTRRSIVIDVPGEGSRELFFGFFLKGSGSVWAADFSVSIVDSDVSLTKEPAGANRRELNWLVPNNLDFSKTVSRIP</sequence>
<protein>
    <recommendedName>
        <fullName evidence="1">Glyoxalase-related protein domain-containing protein</fullName>
    </recommendedName>
</protein>
<evidence type="ECO:0000313" key="4">
    <source>
        <dbReference type="Proteomes" id="UP000185598"/>
    </source>
</evidence>
<proteinExistence type="predicted"/>
<reference evidence="3 4" key="1">
    <citation type="submission" date="2016-09" db="EMBL/GenBank/DDBJ databases">
        <title>Rhizobium oryziradicis sp. nov., isolated from the root of rice.</title>
        <authorList>
            <person name="Zhao J."/>
            <person name="Zhang X."/>
        </authorList>
    </citation>
    <scope>NUCLEOTIDE SEQUENCE [LARGE SCALE GENOMIC DNA]</scope>
    <source>
        <strain evidence="3 4">14971</strain>
    </source>
</reference>
<dbReference type="InterPro" id="IPR045517">
    <property type="entry name" value="Glyoxalase_8"/>
</dbReference>
<evidence type="ECO:0000313" key="2">
    <source>
        <dbReference type="EMBL" id="MBB4007116.1"/>
    </source>
</evidence>
<keyword evidence="4" id="KW-1185">Reference proteome</keyword>
<reference evidence="2 5" key="2">
    <citation type="submission" date="2020-08" db="EMBL/GenBank/DDBJ databases">
        <title>Genomic Encyclopedia of Type Strains, Phase IV (KMG-IV): sequencing the most valuable type-strain genomes for metagenomic binning, comparative biology and taxonomic classification.</title>
        <authorList>
            <person name="Goeker M."/>
        </authorList>
    </citation>
    <scope>NUCLEOTIDE SEQUENCE [LARGE SCALE GENOMIC DNA]</scope>
    <source>
        <strain evidence="2 5">DSM 100021</strain>
    </source>
</reference>
<dbReference type="Proteomes" id="UP000544107">
    <property type="component" value="Unassembled WGS sequence"/>
</dbReference>
<dbReference type="AlphaFoldDB" id="A0A1Q9AAL5"/>
<comment type="caution">
    <text evidence="3">The sequence shown here is derived from an EMBL/GenBank/DDBJ whole genome shotgun (WGS) entry which is preliminary data.</text>
</comment>
<accession>A0A1Q9AAL5</accession>
<organism evidence="3 4">
    <name type="scientific">Allorhizobium taibaishanense</name>
    <dbReference type="NCBI Taxonomy" id="887144"/>
    <lineage>
        <taxon>Bacteria</taxon>
        <taxon>Pseudomonadati</taxon>
        <taxon>Pseudomonadota</taxon>
        <taxon>Alphaproteobacteria</taxon>
        <taxon>Hyphomicrobiales</taxon>
        <taxon>Rhizobiaceae</taxon>
        <taxon>Rhizobium/Agrobacterium group</taxon>
        <taxon>Allorhizobium</taxon>
    </lineage>
</organism>
<dbReference type="OrthoDB" id="9803104at2"/>
<evidence type="ECO:0000313" key="5">
    <source>
        <dbReference type="Proteomes" id="UP000544107"/>
    </source>
</evidence>
<dbReference type="Pfam" id="PF20066">
    <property type="entry name" value="Glyoxalase_8"/>
    <property type="match status" value="1"/>
</dbReference>
<dbReference type="EMBL" id="JACIED010000002">
    <property type="protein sequence ID" value="MBB4007116.1"/>
    <property type="molecule type" value="Genomic_DNA"/>
</dbReference>
<evidence type="ECO:0000313" key="3">
    <source>
        <dbReference type="EMBL" id="OLP51904.1"/>
    </source>
</evidence>
<dbReference type="STRING" id="887144.BJF91_23610"/>
<name>A0A1Q9AAL5_9HYPH</name>
<feature type="domain" description="Glyoxalase-related protein" evidence="1">
    <location>
        <begin position="3"/>
        <end position="55"/>
    </location>
</feature>
<dbReference type="RefSeq" id="WP_075613034.1">
    <property type="nucleotide sequence ID" value="NZ_JACIED010000002.1"/>
</dbReference>
<evidence type="ECO:0000259" key="1">
    <source>
        <dbReference type="Pfam" id="PF20066"/>
    </source>
</evidence>
<gene>
    <name evidence="3" type="ORF">BJF91_23610</name>
    <name evidence="2" type="ORF">GGQ71_001379</name>
</gene>
<dbReference type="EMBL" id="MKIN01000018">
    <property type="protein sequence ID" value="OLP51904.1"/>
    <property type="molecule type" value="Genomic_DNA"/>
</dbReference>
<dbReference type="Proteomes" id="UP000185598">
    <property type="component" value="Unassembled WGS sequence"/>
</dbReference>
<dbReference type="Gene3D" id="2.60.120.260">
    <property type="entry name" value="Galactose-binding domain-like"/>
    <property type="match status" value="1"/>
</dbReference>